<name>A0A841L776_9SPHN</name>
<feature type="signal peptide" evidence="1">
    <location>
        <begin position="1"/>
        <end position="18"/>
    </location>
</feature>
<evidence type="ECO:0000313" key="3">
    <source>
        <dbReference type="Proteomes" id="UP000538147"/>
    </source>
</evidence>
<keyword evidence="3" id="KW-1185">Reference proteome</keyword>
<dbReference type="SUPFAM" id="SSF56935">
    <property type="entry name" value="Porins"/>
    <property type="match status" value="1"/>
</dbReference>
<dbReference type="EMBL" id="JACIIV010000010">
    <property type="protein sequence ID" value="MBB6227431.1"/>
    <property type="molecule type" value="Genomic_DNA"/>
</dbReference>
<keyword evidence="1" id="KW-0732">Signal</keyword>
<feature type="chain" id="PRO_5032803909" evidence="1">
    <location>
        <begin position="19"/>
        <end position="294"/>
    </location>
</feature>
<sequence>MRIWIVPLLAVVAAPALAKPIPSAVAAMIEAARNDPAKLAVVAEMARATNPGSVREINARIAAINADRARAREQALAEQRYYEGWKGSGEVGGFASSGNTNTQGVALGVNLSKETRQWKHAARGFVDYQRQDGVVSRERYLASYQGNYNINPSMFSLLAVSYEKDEFSGFEHRFSQSLGIGQKLVAGPRLLATVEGGPALRQTQFTDGLNETNFAARVAGNVRWQLSERLKLTEDASYFYDGNNNSLQALTALNAKINGSLTARLSHQINTESNPPLGRRNSDQVSRGTIVYSF</sequence>
<evidence type="ECO:0000256" key="1">
    <source>
        <dbReference type="SAM" id="SignalP"/>
    </source>
</evidence>
<dbReference type="InterPro" id="IPR007433">
    <property type="entry name" value="DUF481"/>
</dbReference>
<reference evidence="2 3" key="1">
    <citation type="submission" date="2020-08" db="EMBL/GenBank/DDBJ databases">
        <title>Genomic Encyclopedia of Type Strains, Phase IV (KMG-IV): sequencing the most valuable type-strain genomes for metagenomic binning, comparative biology and taxonomic classification.</title>
        <authorList>
            <person name="Goeker M."/>
        </authorList>
    </citation>
    <scope>NUCLEOTIDE SEQUENCE [LARGE SCALE GENOMIC DNA]</scope>
    <source>
        <strain evidence="2 3">DSM 102189</strain>
    </source>
</reference>
<protein>
    <submittedName>
        <fullName evidence="2">Putative salt-induced outer membrane protein</fullName>
    </submittedName>
</protein>
<dbReference type="AlphaFoldDB" id="A0A841L776"/>
<evidence type="ECO:0000313" key="2">
    <source>
        <dbReference type="EMBL" id="MBB6227431.1"/>
    </source>
</evidence>
<dbReference type="Pfam" id="PF04338">
    <property type="entry name" value="DUF481"/>
    <property type="match status" value="1"/>
</dbReference>
<gene>
    <name evidence="2" type="ORF">FHS79_001597</name>
</gene>
<comment type="caution">
    <text evidence="2">The sequence shown here is derived from an EMBL/GenBank/DDBJ whole genome shotgun (WGS) entry which is preliminary data.</text>
</comment>
<accession>A0A841L776</accession>
<organism evidence="2 3">
    <name type="scientific">Polymorphobacter multimanifer</name>
    <dbReference type="NCBI Taxonomy" id="1070431"/>
    <lineage>
        <taxon>Bacteria</taxon>
        <taxon>Pseudomonadati</taxon>
        <taxon>Pseudomonadota</taxon>
        <taxon>Alphaproteobacteria</taxon>
        <taxon>Sphingomonadales</taxon>
        <taxon>Sphingosinicellaceae</taxon>
        <taxon>Polymorphobacter</taxon>
    </lineage>
</organism>
<dbReference type="RefSeq" id="WP_184198009.1">
    <property type="nucleotide sequence ID" value="NZ_JACIIV010000010.1"/>
</dbReference>
<dbReference type="Proteomes" id="UP000538147">
    <property type="component" value="Unassembled WGS sequence"/>
</dbReference>
<proteinExistence type="predicted"/>